<dbReference type="AlphaFoldDB" id="A0A5J4PHF2"/>
<accession>A0A5J4PHF2</accession>
<reference evidence="1" key="1">
    <citation type="submission" date="2019-03" db="EMBL/GenBank/DDBJ databases">
        <title>Single cell metagenomics reveals metabolic interactions within the superorganism composed of flagellate Streblomastix strix and complex community of Bacteroidetes bacteria on its surface.</title>
        <authorList>
            <person name="Treitli S.C."/>
            <person name="Kolisko M."/>
            <person name="Husnik F."/>
            <person name="Keeling P."/>
            <person name="Hampl V."/>
        </authorList>
    </citation>
    <scope>NUCLEOTIDE SEQUENCE</scope>
    <source>
        <strain evidence="1">STM</strain>
    </source>
</reference>
<dbReference type="EMBL" id="SNRY01008246">
    <property type="protein sequence ID" value="KAA6308887.1"/>
    <property type="molecule type" value="Genomic_DNA"/>
</dbReference>
<feature type="non-terminal residue" evidence="1">
    <location>
        <position position="1"/>
    </location>
</feature>
<name>A0A5J4PHF2_9ZZZZ</name>
<organism evidence="1">
    <name type="scientific">termite gut metagenome</name>
    <dbReference type="NCBI Taxonomy" id="433724"/>
    <lineage>
        <taxon>unclassified sequences</taxon>
        <taxon>metagenomes</taxon>
        <taxon>organismal metagenomes</taxon>
    </lineage>
</organism>
<comment type="caution">
    <text evidence="1">The sequence shown here is derived from an EMBL/GenBank/DDBJ whole genome shotgun (WGS) entry which is preliminary data.</text>
</comment>
<evidence type="ECO:0000313" key="1">
    <source>
        <dbReference type="EMBL" id="KAA6308887.1"/>
    </source>
</evidence>
<protein>
    <submittedName>
        <fullName evidence="1">Uncharacterized protein</fullName>
    </submittedName>
</protein>
<gene>
    <name evidence="1" type="ORF">EZS27_039525</name>
</gene>
<proteinExistence type="predicted"/>
<sequence>EAIKGMISTIKNLNQHILIKDRYFCYSIPYINYQIHISILINAS</sequence>